<dbReference type="AlphaFoldDB" id="A0AAV4GF11"/>
<reference evidence="2 3" key="1">
    <citation type="journal article" date="2021" name="Elife">
        <title>Chloroplast acquisition without the gene transfer in kleptoplastic sea slugs, Plakobranchus ocellatus.</title>
        <authorList>
            <person name="Maeda T."/>
            <person name="Takahashi S."/>
            <person name="Yoshida T."/>
            <person name="Shimamura S."/>
            <person name="Takaki Y."/>
            <person name="Nagai Y."/>
            <person name="Toyoda A."/>
            <person name="Suzuki Y."/>
            <person name="Arimoto A."/>
            <person name="Ishii H."/>
            <person name="Satoh N."/>
            <person name="Nishiyama T."/>
            <person name="Hasebe M."/>
            <person name="Maruyama T."/>
            <person name="Minagawa J."/>
            <person name="Obokata J."/>
            <person name="Shigenobu S."/>
        </authorList>
    </citation>
    <scope>NUCLEOTIDE SEQUENCE [LARGE SCALE GENOMIC DNA]</scope>
</reference>
<dbReference type="Proteomes" id="UP000762676">
    <property type="component" value="Unassembled WGS sequence"/>
</dbReference>
<comment type="caution">
    <text evidence="2">The sequence shown here is derived from an EMBL/GenBank/DDBJ whole genome shotgun (WGS) entry which is preliminary data.</text>
</comment>
<feature type="compositionally biased region" description="Acidic residues" evidence="1">
    <location>
        <begin position="60"/>
        <end position="88"/>
    </location>
</feature>
<accession>A0AAV4GF11</accession>
<proteinExistence type="predicted"/>
<name>A0AAV4GF11_9GAST</name>
<gene>
    <name evidence="2" type="ORF">ElyMa_005970400</name>
</gene>
<feature type="region of interest" description="Disordered" evidence="1">
    <location>
        <begin position="58"/>
        <end position="106"/>
    </location>
</feature>
<keyword evidence="3" id="KW-1185">Reference proteome</keyword>
<evidence type="ECO:0000313" key="2">
    <source>
        <dbReference type="EMBL" id="GFR83226.1"/>
    </source>
</evidence>
<evidence type="ECO:0000313" key="3">
    <source>
        <dbReference type="Proteomes" id="UP000762676"/>
    </source>
</evidence>
<protein>
    <submittedName>
        <fullName evidence="2">Calmodulin</fullName>
    </submittedName>
</protein>
<evidence type="ECO:0000256" key="1">
    <source>
        <dbReference type="SAM" id="MobiDB-lite"/>
    </source>
</evidence>
<organism evidence="2 3">
    <name type="scientific">Elysia marginata</name>
    <dbReference type="NCBI Taxonomy" id="1093978"/>
    <lineage>
        <taxon>Eukaryota</taxon>
        <taxon>Metazoa</taxon>
        <taxon>Spiralia</taxon>
        <taxon>Lophotrochozoa</taxon>
        <taxon>Mollusca</taxon>
        <taxon>Gastropoda</taxon>
        <taxon>Heterobranchia</taxon>
        <taxon>Euthyneura</taxon>
        <taxon>Panpulmonata</taxon>
        <taxon>Sacoglossa</taxon>
        <taxon>Placobranchoidea</taxon>
        <taxon>Plakobranchidae</taxon>
        <taxon>Elysia</taxon>
    </lineage>
</organism>
<dbReference type="EMBL" id="BMAT01011991">
    <property type="protein sequence ID" value="GFR83226.1"/>
    <property type="molecule type" value="Genomic_DNA"/>
</dbReference>
<sequence length="106" mass="11676">MSLSSVSVGFCPSDRSTVPSSFAVILPSPSLSNIWKASRNSGKDLLKQIFKTGLIFNDNDREDCDDDNNAAAADDDDDDDEDDVDDDKNEIPQSKNFKQKEESINT</sequence>